<proteinExistence type="predicted"/>
<dbReference type="PROSITE" id="PS51503">
    <property type="entry name" value="HIG1"/>
    <property type="match status" value="1"/>
</dbReference>
<evidence type="ECO:0000313" key="8">
    <source>
        <dbReference type="Proteomes" id="UP001497453"/>
    </source>
</evidence>
<protein>
    <recommendedName>
        <fullName evidence="6">HIG1 domain-containing protein</fullName>
    </recommendedName>
</protein>
<evidence type="ECO:0000256" key="4">
    <source>
        <dbReference type="ARBA" id="ARBA00023136"/>
    </source>
</evidence>
<dbReference type="InterPro" id="IPR007667">
    <property type="entry name" value="Hypoxia_induced_domain"/>
</dbReference>
<accession>A0ABP1CZA6</accession>
<dbReference type="PANTHER" id="PTHR28018:SF3">
    <property type="entry name" value="RESPIRATORY SUPERCOMPLEX FACTOR 2, MITOCHONDRIAL"/>
    <property type="match status" value="1"/>
</dbReference>
<feature type="transmembrane region" description="Helical" evidence="5">
    <location>
        <begin position="118"/>
        <end position="137"/>
    </location>
</feature>
<comment type="subcellular location">
    <subcellularLocation>
        <location evidence="1">Mitochondrion</location>
    </subcellularLocation>
</comment>
<feature type="transmembrane region" description="Helical" evidence="5">
    <location>
        <begin position="149"/>
        <end position="169"/>
    </location>
</feature>
<keyword evidence="4 5" id="KW-0472">Membrane</keyword>
<keyword evidence="2 5" id="KW-0812">Transmembrane</keyword>
<gene>
    <name evidence="7" type="ORF">GFSPODELE1_LOCUS3382</name>
</gene>
<dbReference type="EMBL" id="OZ037945">
    <property type="protein sequence ID" value="CAL1700998.1"/>
    <property type="molecule type" value="Genomic_DNA"/>
</dbReference>
<dbReference type="Proteomes" id="UP001497453">
    <property type="component" value="Chromosome 2"/>
</dbReference>
<feature type="transmembrane region" description="Helical" evidence="5">
    <location>
        <begin position="20"/>
        <end position="38"/>
    </location>
</feature>
<organism evidence="7 8">
    <name type="scientific">Somion occarium</name>
    <dbReference type="NCBI Taxonomy" id="3059160"/>
    <lineage>
        <taxon>Eukaryota</taxon>
        <taxon>Fungi</taxon>
        <taxon>Dikarya</taxon>
        <taxon>Basidiomycota</taxon>
        <taxon>Agaricomycotina</taxon>
        <taxon>Agaricomycetes</taxon>
        <taxon>Polyporales</taxon>
        <taxon>Cerrenaceae</taxon>
        <taxon>Somion</taxon>
    </lineage>
</organism>
<evidence type="ECO:0000256" key="2">
    <source>
        <dbReference type="ARBA" id="ARBA00022692"/>
    </source>
</evidence>
<keyword evidence="8" id="KW-1185">Reference proteome</keyword>
<evidence type="ECO:0000256" key="1">
    <source>
        <dbReference type="ARBA" id="ARBA00004173"/>
    </source>
</evidence>
<sequence>MKLATEEELAGHHAATVRGAIEGVVAGLAISLPGSYYLHRRWAYYRALPIQLKALGVVMVVAPLYAIQAERRGVEFDKSTWTGAGKRELDRSEAKEEARWERLTTKDKLKTWALENQYKVILGSWALSMATAGVIVWRNKYQTGPQKIVQARMWAQGLTVGVLIAAGVLTQSSRRAAVEHRGEDHSWKNMVEEFQKEEETPQRIQLPTRVIAPAPSSH</sequence>
<evidence type="ECO:0000259" key="6">
    <source>
        <dbReference type="PROSITE" id="PS51503"/>
    </source>
</evidence>
<reference evidence="8" key="1">
    <citation type="submission" date="2024-04" db="EMBL/GenBank/DDBJ databases">
        <authorList>
            <person name="Shaw F."/>
            <person name="Minotto A."/>
        </authorList>
    </citation>
    <scope>NUCLEOTIDE SEQUENCE [LARGE SCALE GENOMIC DNA]</scope>
</reference>
<evidence type="ECO:0000256" key="5">
    <source>
        <dbReference type="SAM" id="Phobius"/>
    </source>
</evidence>
<evidence type="ECO:0000313" key="7">
    <source>
        <dbReference type="EMBL" id="CAL1700998.1"/>
    </source>
</evidence>
<name>A0ABP1CZA6_9APHY</name>
<keyword evidence="3 5" id="KW-1133">Transmembrane helix</keyword>
<dbReference type="InterPro" id="IPR040153">
    <property type="entry name" value="Rcf2"/>
</dbReference>
<dbReference type="Pfam" id="PF04588">
    <property type="entry name" value="HIG_1_N"/>
    <property type="match status" value="1"/>
</dbReference>
<evidence type="ECO:0000256" key="3">
    <source>
        <dbReference type="ARBA" id="ARBA00022989"/>
    </source>
</evidence>
<feature type="domain" description="HIG1" evidence="6">
    <location>
        <begin position="90"/>
        <end position="181"/>
    </location>
</feature>
<dbReference type="PANTHER" id="PTHR28018">
    <property type="entry name" value="RESPIRATORY SUPERCOMPLEX FACTOR 2, MITOCHONDRIAL"/>
    <property type="match status" value="1"/>
</dbReference>